<dbReference type="PANTHER" id="PTHR30151">
    <property type="entry name" value="ALKANE SULFONATE ABC TRANSPORTER-RELATED, MEMBRANE SUBUNIT"/>
    <property type="match status" value="1"/>
</dbReference>
<comment type="caution">
    <text evidence="9">The sequence shown here is derived from an EMBL/GenBank/DDBJ whole genome shotgun (WGS) entry which is preliminary data.</text>
</comment>
<organism evidence="9 10">
    <name type="scientific">Inquilinus ginsengisoli</name>
    <dbReference type="NCBI Taxonomy" id="363840"/>
    <lineage>
        <taxon>Bacteria</taxon>
        <taxon>Pseudomonadati</taxon>
        <taxon>Pseudomonadota</taxon>
        <taxon>Alphaproteobacteria</taxon>
        <taxon>Rhodospirillales</taxon>
        <taxon>Rhodospirillaceae</taxon>
        <taxon>Inquilinus</taxon>
    </lineage>
</organism>
<feature type="transmembrane region" description="Helical" evidence="7">
    <location>
        <begin position="64"/>
        <end position="84"/>
    </location>
</feature>
<feature type="transmembrane region" description="Helical" evidence="7">
    <location>
        <begin position="91"/>
        <end position="117"/>
    </location>
</feature>
<dbReference type="Gene3D" id="1.10.3720.10">
    <property type="entry name" value="MetI-like"/>
    <property type="match status" value="1"/>
</dbReference>
<reference evidence="9 10" key="1">
    <citation type="submission" date="2023-07" db="EMBL/GenBank/DDBJ databases">
        <title>Sorghum-associated microbial communities from plants grown in Nebraska, USA.</title>
        <authorList>
            <person name="Schachtman D."/>
        </authorList>
    </citation>
    <scope>NUCLEOTIDE SEQUENCE [LARGE SCALE GENOMIC DNA]</scope>
    <source>
        <strain evidence="9 10">584</strain>
    </source>
</reference>
<feature type="transmembrane region" description="Helical" evidence="7">
    <location>
        <begin position="123"/>
        <end position="145"/>
    </location>
</feature>
<keyword evidence="2 7" id="KW-0813">Transport</keyword>
<dbReference type="Pfam" id="PF00528">
    <property type="entry name" value="BPD_transp_1"/>
    <property type="match status" value="1"/>
</dbReference>
<dbReference type="SUPFAM" id="SSF161098">
    <property type="entry name" value="MetI-like"/>
    <property type="match status" value="1"/>
</dbReference>
<evidence type="ECO:0000256" key="7">
    <source>
        <dbReference type="RuleBase" id="RU363032"/>
    </source>
</evidence>
<keyword evidence="3" id="KW-1003">Cell membrane</keyword>
<dbReference type="RefSeq" id="WP_309794751.1">
    <property type="nucleotide sequence ID" value="NZ_JAVDPW010000004.1"/>
</dbReference>
<comment type="similarity">
    <text evidence="7">Belongs to the binding-protein-dependent transport system permease family.</text>
</comment>
<feature type="transmembrane region" description="Helical" evidence="7">
    <location>
        <begin position="219"/>
        <end position="240"/>
    </location>
</feature>
<evidence type="ECO:0000313" key="9">
    <source>
        <dbReference type="EMBL" id="MDR6290280.1"/>
    </source>
</evidence>
<comment type="subcellular location">
    <subcellularLocation>
        <location evidence="1 7">Cell membrane</location>
        <topology evidence="1 7">Multi-pass membrane protein</topology>
    </subcellularLocation>
</comment>
<dbReference type="CDD" id="cd06261">
    <property type="entry name" value="TM_PBP2"/>
    <property type="match status" value="1"/>
</dbReference>
<evidence type="ECO:0000259" key="8">
    <source>
        <dbReference type="PROSITE" id="PS50928"/>
    </source>
</evidence>
<protein>
    <submittedName>
        <fullName evidence="9">NitT/TauT family transport system permease protein</fullName>
    </submittedName>
</protein>
<sequence>MIDRLLAALWPALGVLSILVLWQFGLPALGVPAYILPTPAAVFGKLWTDRQLLLANAGPTALEAVLGFLLGNVAAVLLAILFTYSRPVRAAYFPIVLFLNTIPVLALAPIFILVFGLGLLPKIVIAAVICFFPTLIAMVRGLTLASANERELMRVLSASGWEQFWRLRAPRSLPMLFTALRIAATGSVIGAIVGEWIGSNAGLGALIIQATFNYQADRLFAAVFVAAAMGLLMFGLVVLVERTGFRRWVR</sequence>
<evidence type="ECO:0000256" key="5">
    <source>
        <dbReference type="ARBA" id="ARBA00022989"/>
    </source>
</evidence>
<proteinExistence type="inferred from homology"/>
<evidence type="ECO:0000256" key="6">
    <source>
        <dbReference type="ARBA" id="ARBA00023136"/>
    </source>
</evidence>
<evidence type="ECO:0000256" key="3">
    <source>
        <dbReference type="ARBA" id="ARBA00022475"/>
    </source>
</evidence>
<dbReference type="InterPro" id="IPR000515">
    <property type="entry name" value="MetI-like"/>
</dbReference>
<evidence type="ECO:0000256" key="2">
    <source>
        <dbReference type="ARBA" id="ARBA00022448"/>
    </source>
</evidence>
<dbReference type="PROSITE" id="PS50928">
    <property type="entry name" value="ABC_TM1"/>
    <property type="match status" value="1"/>
</dbReference>
<gene>
    <name evidence="9" type="ORF">E9232_002801</name>
</gene>
<evidence type="ECO:0000313" key="10">
    <source>
        <dbReference type="Proteomes" id="UP001262410"/>
    </source>
</evidence>
<dbReference type="PANTHER" id="PTHR30151:SF20">
    <property type="entry name" value="ABC TRANSPORTER PERMEASE PROTEIN HI_0355-RELATED"/>
    <property type="match status" value="1"/>
</dbReference>
<feature type="transmembrane region" description="Helical" evidence="7">
    <location>
        <begin position="176"/>
        <end position="199"/>
    </location>
</feature>
<accession>A0ABU1JRS2</accession>
<keyword evidence="10" id="KW-1185">Reference proteome</keyword>
<dbReference type="EMBL" id="JAVDPW010000004">
    <property type="protein sequence ID" value="MDR6290280.1"/>
    <property type="molecule type" value="Genomic_DNA"/>
</dbReference>
<name>A0ABU1JRS2_9PROT</name>
<keyword evidence="5 7" id="KW-1133">Transmembrane helix</keyword>
<evidence type="ECO:0000256" key="1">
    <source>
        <dbReference type="ARBA" id="ARBA00004651"/>
    </source>
</evidence>
<keyword evidence="4 7" id="KW-0812">Transmembrane</keyword>
<evidence type="ECO:0000256" key="4">
    <source>
        <dbReference type="ARBA" id="ARBA00022692"/>
    </source>
</evidence>
<dbReference type="InterPro" id="IPR035906">
    <property type="entry name" value="MetI-like_sf"/>
</dbReference>
<feature type="domain" description="ABC transmembrane type-1" evidence="8">
    <location>
        <begin position="57"/>
        <end position="241"/>
    </location>
</feature>
<dbReference type="Proteomes" id="UP001262410">
    <property type="component" value="Unassembled WGS sequence"/>
</dbReference>
<keyword evidence="6 7" id="KW-0472">Membrane</keyword>